<evidence type="ECO:0000256" key="2">
    <source>
        <dbReference type="ARBA" id="ARBA00006378"/>
    </source>
</evidence>
<accession>A0A8X7NDC9</accession>
<evidence type="ECO:0000256" key="6">
    <source>
        <dbReference type="ARBA" id="ARBA00023163"/>
    </source>
</evidence>
<comment type="similarity">
    <text evidence="2 8">Belongs to the Mediator complex subunit 31 family.</text>
</comment>
<dbReference type="InterPro" id="IPR008831">
    <property type="entry name" value="Mediator_Med31"/>
</dbReference>
<dbReference type="Pfam" id="PF05669">
    <property type="entry name" value="Med31"/>
    <property type="match status" value="1"/>
</dbReference>
<sequence length="145" mass="16562">MDPMSVDNPAPNPSNDLILSPEDADQPQQPPPPPPPTQAEREANQLRFSTELEFVSALSSPAYLVSLAQRGFLQQPRFVRYLHYLAQHWRTRDYARFVRYPAGLTMLEYLLEEEFRGAVGSEGWEEMARGKMIGHWATWRTATAT</sequence>
<reference evidence="10" key="1">
    <citation type="submission" date="2016-04" db="EMBL/GenBank/DDBJ databases">
        <authorList>
            <person name="Nguyen H.D."/>
            <person name="Samba Siva P."/>
            <person name="Cullis J."/>
            <person name="Levesque C.A."/>
            <person name="Hambleton S."/>
        </authorList>
    </citation>
    <scope>NUCLEOTIDE SEQUENCE</scope>
    <source>
        <strain evidence="10">DAOMC 236422</strain>
    </source>
</reference>
<dbReference type="PANTHER" id="PTHR13186">
    <property type="entry name" value="MEDIATOR OF RNA POLYMERASE II TRANSCRIPTION SUBUNIT 31"/>
    <property type="match status" value="1"/>
</dbReference>
<gene>
    <name evidence="10" type="ORF">A4X09_0g1472</name>
</gene>
<keyword evidence="5 8" id="KW-0010">Activator</keyword>
<feature type="region of interest" description="Disordered" evidence="9">
    <location>
        <begin position="1"/>
        <end position="43"/>
    </location>
</feature>
<dbReference type="GO" id="GO:0003712">
    <property type="term" value="F:transcription coregulator activity"/>
    <property type="evidence" value="ECO:0007669"/>
    <property type="project" value="InterPro"/>
</dbReference>
<evidence type="ECO:0000256" key="9">
    <source>
        <dbReference type="SAM" id="MobiDB-lite"/>
    </source>
</evidence>
<name>A0A8X7NDC9_9BASI</name>
<feature type="compositionally biased region" description="Pro residues" evidence="9">
    <location>
        <begin position="28"/>
        <end position="37"/>
    </location>
</feature>
<evidence type="ECO:0000313" key="11">
    <source>
        <dbReference type="Proteomes" id="UP000078113"/>
    </source>
</evidence>
<evidence type="ECO:0000256" key="5">
    <source>
        <dbReference type="ARBA" id="ARBA00023159"/>
    </source>
</evidence>
<evidence type="ECO:0000256" key="3">
    <source>
        <dbReference type="ARBA" id="ARBA00019660"/>
    </source>
</evidence>
<evidence type="ECO:0000313" key="10">
    <source>
        <dbReference type="EMBL" id="KAE8270842.1"/>
    </source>
</evidence>
<keyword evidence="6 8" id="KW-0804">Transcription</keyword>
<protein>
    <recommendedName>
        <fullName evidence="3 8">Mediator of RNA polymerase II transcription subunit 31</fullName>
    </recommendedName>
</protein>
<proteinExistence type="inferred from homology"/>
<evidence type="ECO:0000256" key="1">
    <source>
        <dbReference type="ARBA" id="ARBA00004123"/>
    </source>
</evidence>
<comment type="subunit">
    <text evidence="8">Component of the Mediator complex.</text>
</comment>
<dbReference type="GO" id="GO:0016592">
    <property type="term" value="C:mediator complex"/>
    <property type="evidence" value="ECO:0007669"/>
    <property type="project" value="InterPro"/>
</dbReference>
<keyword evidence="7 8" id="KW-0539">Nucleus</keyword>
<comment type="subcellular location">
    <subcellularLocation>
        <location evidence="1 8">Nucleus</location>
    </subcellularLocation>
</comment>
<organism evidence="10 11">
    <name type="scientific">Tilletia walkeri</name>
    <dbReference type="NCBI Taxonomy" id="117179"/>
    <lineage>
        <taxon>Eukaryota</taxon>
        <taxon>Fungi</taxon>
        <taxon>Dikarya</taxon>
        <taxon>Basidiomycota</taxon>
        <taxon>Ustilaginomycotina</taxon>
        <taxon>Exobasidiomycetes</taxon>
        <taxon>Tilletiales</taxon>
        <taxon>Tilletiaceae</taxon>
        <taxon>Tilletia</taxon>
    </lineage>
</organism>
<dbReference type="InterPro" id="IPR038089">
    <property type="entry name" value="Med31_sf"/>
</dbReference>
<dbReference type="AlphaFoldDB" id="A0A8X7NDC9"/>
<evidence type="ECO:0000256" key="7">
    <source>
        <dbReference type="ARBA" id="ARBA00023242"/>
    </source>
</evidence>
<evidence type="ECO:0000256" key="4">
    <source>
        <dbReference type="ARBA" id="ARBA00023015"/>
    </source>
</evidence>
<dbReference type="Proteomes" id="UP000078113">
    <property type="component" value="Unassembled WGS sequence"/>
</dbReference>
<dbReference type="EMBL" id="LWDG02000035">
    <property type="protein sequence ID" value="KAE8270842.1"/>
    <property type="molecule type" value="Genomic_DNA"/>
</dbReference>
<keyword evidence="11" id="KW-1185">Reference proteome</keyword>
<comment type="caution">
    <text evidence="10">The sequence shown here is derived from an EMBL/GenBank/DDBJ whole genome shotgun (WGS) entry which is preliminary data.</text>
</comment>
<reference evidence="10" key="2">
    <citation type="journal article" date="2019" name="IMA Fungus">
        <title>Genome sequencing and comparison of five Tilletia species to identify candidate genes for the detection of regulated species infecting wheat.</title>
        <authorList>
            <person name="Nguyen H.D.T."/>
            <person name="Sultana T."/>
            <person name="Kesanakurti P."/>
            <person name="Hambleton S."/>
        </authorList>
    </citation>
    <scope>NUCLEOTIDE SEQUENCE</scope>
    <source>
        <strain evidence="10">DAOMC 236422</strain>
    </source>
</reference>
<keyword evidence="4 8" id="KW-0805">Transcription regulation</keyword>
<dbReference type="Gene3D" id="1.10.10.1340">
    <property type="entry name" value="Mediator of RNA polymerase II, submodule Med31 (Soh1)"/>
    <property type="match status" value="1"/>
</dbReference>
<comment type="function">
    <text evidence="8">Component of the Mediator complex, a coactivator involved in the regulated transcription of nearly all RNA polymerase II-dependent genes. Mediator functions as a bridge to convey information from gene-specific regulatory proteins to the basal RNA polymerase II transcription machinery. Mediator is recruited to promoters by direct interactions with regulatory proteins and serves as a scaffold for the assembly of a functional preinitiation complex with RNA polymerase II and the general transcription factors.</text>
</comment>
<evidence type="ECO:0000256" key="8">
    <source>
        <dbReference type="RuleBase" id="RU364129"/>
    </source>
</evidence>
<dbReference type="GO" id="GO:0006355">
    <property type="term" value="P:regulation of DNA-templated transcription"/>
    <property type="evidence" value="ECO:0007669"/>
    <property type="project" value="InterPro"/>
</dbReference>